<reference evidence="1" key="1">
    <citation type="journal article" date="2020" name="Nature">
        <title>Giant virus diversity and host interactions through global metagenomics.</title>
        <authorList>
            <person name="Schulz F."/>
            <person name="Roux S."/>
            <person name="Paez-Espino D."/>
            <person name="Jungbluth S."/>
            <person name="Walsh D.A."/>
            <person name="Denef V.J."/>
            <person name="McMahon K.D."/>
            <person name="Konstantinidis K.T."/>
            <person name="Eloe-Fadrosh E.A."/>
            <person name="Kyrpides N.C."/>
            <person name="Woyke T."/>
        </authorList>
    </citation>
    <scope>NUCLEOTIDE SEQUENCE</scope>
    <source>
        <strain evidence="1">GVMAG-S-3300013006-158</strain>
    </source>
</reference>
<accession>A0A6C0KMH5</accession>
<name>A0A6C0KMH5_9ZZZZ</name>
<organism evidence="1">
    <name type="scientific">viral metagenome</name>
    <dbReference type="NCBI Taxonomy" id="1070528"/>
    <lineage>
        <taxon>unclassified sequences</taxon>
        <taxon>metagenomes</taxon>
        <taxon>organismal metagenomes</taxon>
    </lineage>
</organism>
<dbReference type="AlphaFoldDB" id="A0A6C0KMH5"/>
<sequence length="158" mass="18883">MGNKTNTVRREIQMDDMETNPMYMADDEADANKESKNVKELRELRREIDRIVAEGLCPPEEWYQTRRCTIETYSELDWSGLVNRFDEHDLYMHSTALNIMYNIQVLLEEHDQMGHFDLRNFQHLIHDIHNIWIYFKDKYIGEETDTDVCDLIVGLSHI</sequence>
<evidence type="ECO:0000313" key="1">
    <source>
        <dbReference type="EMBL" id="QHU18819.1"/>
    </source>
</evidence>
<dbReference type="EMBL" id="MN740938">
    <property type="protein sequence ID" value="QHU18819.1"/>
    <property type="molecule type" value="Genomic_DNA"/>
</dbReference>
<proteinExistence type="predicted"/>
<protein>
    <submittedName>
        <fullName evidence="1">Uncharacterized protein</fullName>
    </submittedName>
</protein>